<dbReference type="eggNOG" id="COG1558">
    <property type="taxonomic scope" value="Bacteria"/>
</dbReference>
<dbReference type="InterPro" id="IPR001444">
    <property type="entry name" value="Flag_bb_rod_N"/>
</dbReference>
<dbReference type="GO" id="GO:0030694">
    <property type="term" value="C:bacterial-type flagellum basal body, rod"/>
    <property type="evidence" value="ECO:0007669"/>
    <property type="project" value="UniProtKB-UniRule"/>
</dbReference>
<keyword evidence="10" id="KW-0282">Flagellum</keyword>
<dbReference type="STRING" id="1123237.Salmuc_03320"/>
<sequence length="136" mass="15098">MDAISTIMKTAGSAMRAQTKRLEVTSENVANAQSTGDTPGADPYRRKTVTFGGMVHKASGAPMVEVRDVGRDMSDFPKEYRPNHPAADQSGYVKMPNVSTLIEMTDMREASRAYEANMNMLTNGRRMRSQMIQMMK</sequence>
<evidence type="ECO:0000256" key="4">
    <source>
        <dbReference type="ARBA" id="ARBA00023143"/>
    </source>
</evidence>
<dbReference type="PANTHER" id="PTHR30435">
    <property type="entry name" value="FLAGELLAR PROTEIN"/>
    <property type="match status" value="1"/>
</dbReference>
<dbReference type="Proteomes" id="UP000015347">
    <property type="component" value="Unassembled WGS sequence"/>
</dbReference>
<dbReference type="Pfam" id="PF06429">
    <property type="entry name" value="Flg_bbr_C"/>
    <property type="match status" value="1"/>
</dbReference>
<keyword evidence="10" id="KW-0966">Cell projection</keyword>
<dbReference type="InterPro" id="IPR006299">
    <property type="entry name" value="FlgC"/>
</dbReference>
<keyword evidence="11" id="KW-1185">Reference proteome</keyword>
<dbReference type="AlphaFoldDB" id="S9QEK1"/>
<dbReference type="OrthoDB" id="9813951at2"/>
<dbReference type="NCBIfam" id="TIGR01395">
    <property type="entry name" value="FlgC"/>
    <property type="match status" value="1"/>
</dbReference>
<name>S9QEK1_9RHOB</name>
<protein>
    <recommendedName>
        <fullName evidence="3 6">Flagellar basal-body rod protein FlgC</fullName>
    </recommendedName>
</protein>
<evidence type="ECO:0000256" key="3">
    <source>
        <dbReference type="ARBA" id="ARBA00017941"/>
    </source>
</evidence>
<reference evidence="11" key="1">
    <citation type="journal article" date="2014" name="Stand. Genomic Sci.">
        <title>Genome sequence of the exopolysaccharide-producing Salipiger mucosus type strain (DSM 16094(T)), a moderately halophilic member of the Roseobacter clade.</title>
        <authorList>
            <person name="Riedel T."/>
            <person name="Spring S."/>
            <person name="Fiebig A."/>
            <person name="Petersen J."/>
            <person name="Kyrpides N.C."/>
            <person name="Goker M."/>
            <person name="Klenk H.P."/>
        </authorList>
    </citation>
    <scope>NUCLEOTIDE SEQUENCE [LARGE SCALE GENOMIC DNA]</scope>
    <source>
        <strain evidence="11">DSM 16094</strain>
    </source>
</reference>
<comment type="similarity">
    <text evidence="2">Belongs to the flagella basal body rod proteins family.</text>
</comment>
<evidence type="ECO:0000256" key="1">
    <source>
        <dbReference type="ARBA" id="ARBA00004117"/>
    </source>
</evidence>
<feature type="compositionally biased region" description="Polar residues" evidence="7">
    <location>
        <begin position="26"/>
        <end position="37"/>
    </location>
</feature>
<evidence type="ECO:0000256" key="6">
    <source>
        <dbReference type="RuleBase" id="RU362062"/>
    </source>
</evidence>
<dbReference type="RefSeq" id="WP_020040055.1">
    <property type="nucleotide sequence ID" value="NZ_KE557281.1"/>
</dbReference>
<evidence type="ECO:0000313" key="11">
    <source>
        <dbReference type="Proteomes" id="UP000015347"/>
    </source>
</evidence>
<organism evidence="10 11">
    <name type="scientific">Salipiger mucosus DSM 16094</name>
    <dbReference type="NCBI Taxonomy" id="1123237"/>
    <lineage>
        <taxon>Bacteria</taxon>
        <taxon>Pseudomonadati</taxon>
        <taxon>Pseudomonadota</taxon>
        <taxon>Alphaproteobacteria</taxon>
        <taxon>Rhodobacterales</taxon>
        <taxon>Roseobacteraceae</taxon>
        <taxon>Salipiger</taxon>
    </lineage>
</organism>
<feature type="region of interest" description="Disordered" evidence="7">
    <location>
        <begin position="26"/>
        <end position="46"/>
    </location>
</feature>
<dbReference type="GO" id="GO:0071978">
    <property type="term" value="P:bacterial-type flagellum-dependent swarming motility"/>
    <property type="evidence" value="ECO:0007669"/>
    <property type="project" value="TreeGrafter"/>
</dbReference>
<evidence type="ECO:0000259" key="9">
    <source>
        <dbReference type="Pfam" id="PF06429"/>
    </source>
</evidence>
<feature type="domain" description="Flagellar basal body rod protein N-terminal" evidence="8">
    <location>
        <begin position="8"/>
        <end position="35"/>
    </location>
</feature>
<dbReference type="PANTHER" id="PTHR30435:SF19">
    <property type="entry name" value="FLAGELLAR BASAL-BODY ROD PROTEIN FLGG"/>
    <property type="match status" value="1"/>
</dbReference>
<keyword evidence="10" id="KW-0969">Cilium</keyword>
<dbReference type="HOGENOM" id="CLU_123272_2_0_5"/>
<feature type="domain" description="Flagellar basal-body/hook protein C-terminal" evidence="9">
    <location>
        <begin position="89"/>
        <end position="134"/>
    </location>
</feature>
<evidence type="ECO:0000313" key="10">
    <source>
        <dbReference type="EMBL" id="EPX77998.1"/>
    </source>
</evidence>
<accession>S9QEK1</accession>
<dbReference type="InterPro" id="IPR010930">
    <property type="entry name" value="Flg_bb/hook_C_dom"/>
</dbReference>
<keyword evidence="4 6" id="KW-0975">Bacterial flagellum</keyword>
<comment type="caution">
    <text evidence="10">The sequence shown here is derived from an EMBL/GenBank/DDBJ whole genome shotgun (WGS) entry which is preliminary data.</text>
</comment>
<evidence type="ECO:0000256" key="7">
    <source>
        <dbReference type="SAM" id="MobiDB-lite"/>
    </source>
</evidence>
<evidence type="ECO:0000256" key="2">
    <source>
        <dbReference type="ARBA" id="ARBA00009677"/>
    </source>
</evidence>
<comment type="subunit">
    <text evidence="5 6">The basal body constitutes a major portion of the flagellar organelle and consists of four rings (L,P,S, and M) mounted on a central rod. The rod consists of about 26 subunits of FlgG in the distal portion, and FlgB, FlgC and FlgF are thought to build up the proximal portion of the rod with about 6 subunits each.</text>
</comment>
<gene>
    <name evidence="10" type="ORF">Salmuc_03320</name>
</gene>
<proteinExistence type="inferred from homology"/>
<dbReference type="Pfam" id="PF00460">
    <property type="entry name" value="Flg_bb_rod"/>
    <property type="match status" value="1"/>
</dbReference>
<dbReference type="EMBL" id="APVH01000042">
    <property type="protein sequence ID" value="EPX77998.1"/>
    <property type="molecule type" value="Genomic_DNA"/>
</dbReference>
<evidence type="ECO:0000259" key="8">
    <source>
        <dbReference type="Pfam" id="PF00460"/>
    </source>
</evidence>
<evidence type="ECO:0000256" key="5">
    <source>
        <dbReference type="ARBA" id="ARBA00025933"/>
    </source>
</evidence>
<comment type="subcellular location">
    <subcellularLocation>
        <location evidence="1 6">Bacterial flagellum basal body</location>
    </subcellularLocation>
</comment>